<dbReference type="HAMAP" id="MF_02087">
    <property type="entry name" value="PLP_homeostasis"/>
    <property type="match status" value="1"/>
</dbReference>
<evidence type="ECO:0000256" key="4">
    <source>
        <dbReference type="RuleBase" id="RU004514"/>
    </source>
</evidence>
<evidence type="ECO:0000313" key="6">
    <source>
        <dbReference type="EMBL" id="SFF29803.1"/>
    </source>
</evidence>
<evidence type="ECO:0000259" key="5">
    <source>
        <dbReference type="Pfam" id="PF01168"/>
    </source>
</evidence>
<dbReference type="SUPFAM" id="SSF51419">
    <property type="entry name" value="PLP-binding barrel"/>
    <property type="match status" value="1"/>
</dbReference>
<accession>A0A1I2HK46</accession>
<dbReference type="InterPro" id="IPR001608">
    <property type="entry name" value="Ala_racemase_N"/>
</dbReference>
<dbReference type="Gene3D" id="3.20.20.10">
    <property type="entry name" value="Alanine racemase"/>
    <property type="match status" value="1"/>
</dbReference>
<name>A0A1I2HK46_9BACT</name>
<dbReference type="STRING" id="655355.SAMN05216283_104120"/>
<evidence type="ECO:0000256" key="2">
    <source>
        <dbReference type="HAMAP-Rule" id="MF_02087"/>
    </source>
</evidence>
<feature type="domain" description="Alanine racemase N-terminal" evidence="5">
    <location>
        <begin position="3"/>
        <end position="220"/>
    </location>
</feature>
<proteinExistence type="inferred from homology"/>
<protein>
    <recommendedName>
        <fullName evidence="2">Pyridoxal phosphate homeostasis protein</fullName>
        <shortName evidence="2">PLP homeostasis protein</shortName>
    </recommendedName>
</protein>
<evidence type="ECO:0000313" key="7">
    <source>
        <dbReference type="Proteomes" id="UP000198964"/>
    </source>
</evidence>
<keyword evidence="7" id="KW-1185">Reference proteome</keyword>
<dbReference type="RefSeq" id="WP_093919805.1">
    <property type="nucleotide sequence ID" value="NZ_FONW01000004.1"/>
</dbReference>
<dbReference type="Proteomes" id="UP000198964">
    <property type="component" value="Unassembled WGS sequence"/>
</dbReference>
<sequence length="223" mass="25440">MGIAENINLLKSEIPEGVNLVAVSKTKPNSAIQEAYEAGHRIFGENKVQELSRKYEELPKDIEWHFIGHLQSNKVKYIAPFVSLIHGVDSWKLLKMINKEGRKNDRVIPCLLQFHIAEEETKFGLDLEEAKALLEMPELKELEHIDLVGVMGMATYTDDESQVRKEFGKLKSIFEQLKDTYFAGKDSFKEISMGMSGDYQLAVDEGSTMIRVGSRIFGEREYH</sequence>
<comment type="function">
    <text evidence="2">Pyridoxal 5'-phosphate (PLP)-binding protein, which is involved in PLP homeostasis.</text>
</comment>
<dbReference type="CDD" id="cd00635">
    <property type="entry name" value="PLPDE_III_YBL036c_like"/>
    <property type="match status" value="1"/>
</dbReference>
<dbReference type="GO" id="GO:0030170">
    <property type="term" value="F:pyridoxal phosphate binding"/>
    <property type="evidence" value="ECO:0007669"/>
    <property type="project" value="UniProtKB-UniRule"/>
</dbReference>
<dbReference type="PANTHER" id="PTHR10146">
    <property type="entry name" value="PROLINE SYNTHETASE CO-TRANSCRIBED BACTERIAL HOMOLOG PROTEIN"/>
    <property type="match status" value="1"/>
</dbReference>
<dbReference type="InterPro" id="IPR029066">
    <property type="entry name" value="PLP-binding_barrel"/>
</dbReference>
<gene>
    <name evidence="6" type="ORF">SAMN05216283_104120</name>
</gene>
<dbReference type="AlphaFoldDB" id="A0A1I2HK46"/>
<dbReference type="PROSITE" id="PS01211">
    <property type="entry name" value="UPF0001"/>
    <property type="match status" value="1"/>
</dbReference>
<dbReference type="PIRSF" id="PIRSF004848">
    <property type="entry name" value="YBL036c_PLPDEIII"/>
    <property type="match status" value="1"/>
</dbReference>
<evidence type="ECO:0000256" key="3">
    <source>
        <dbReference type="PIRSR" id="PIRSR004848-1"/>
    </source>
</evidence>
<dbReference type="PANTHER" id="PTHR10146:SF14">
    <property type="entry name" value="PYRIDOXAL PHOSPHATE HOMEOSTASIS PROTEIN"/>
    <property type="match status" value="1"/>
</dbReference>
<comment type="cofactor">
    <cofactor evidence="3">
        <name>pyridoxal 5'-phosphate</name>
        <dbReference type="ChEBI" id="CHEBI:597326"/>
    </cofactor>
</comment>
<evidence type="ECO:0000256" key="1">
    <source>
        <dbReference type="ARBA" id="ARBA00022898"/>
    </source>
</evidence>
<organism evidence="6 7">
    <name type="scientific">Sunxiuqinia elliptica</name>
    <dbReference type="NCBI Taxonomy" id="655355"/>
    <lineage>
        <taxon>Bacteria</taxon>
        <taxon>Pseudomonadati</taxon>
        <taxon>Bacteroidota</taxon>
        <taxon>Bacteroidia</taxon>
        <taxon>Marinilabiliales</taxon>
        <taxon>Prolixibacteraceae</taxon>
        <taxon>Sunxiuqinia</taxon>
    </lineage>
</organism>
<keyword evidence="1 2" id="KW-0663">Pyridoxal phosphate</keyword>
<dbReference type="InterPro" id="IPR011078">
    <property type="entry name" value="PyrdxlP_homeostasis"/>
</dbReference>
<dbReference type="EMBL" id="FONW01000004">
    <property type="protein sequence ID" value="SFF29803.1"/>
    <property type="molecule type" value="Genomic_DNA"/>
</dbReference>
<dbReference type="FunFam" id="3.20.20.10:FF:000024">
    <property type="entry name" value="Pyridoxal phosphate homeostasis protein"/>
    <property type="match status" value="1"/>
</dbReference>
<dbReference type="NCBIfam" id="TIGR00044">
    <property type="entry name" value="YggS family pyridoxal phosphate-dependent enzyme"/>
    <property type="match status" value="1"/>
</dbReference>
<feature type="modified residue" description="N6-(pyridoxal phosphate)lysine" evidence="2 3">
    <location>
        <position position="25"/>
    </location>
</feature>
<reference evidence="6 7" key="1">
    <citation type="submission" date="2016-10" db="EMBL/GenBank/DDBJ databases">
        <authorList>
            <person name="de Groot N.N."/>
        </authorList>
    </citation>
    <scope>NUCLEOTIDE SEQUENCE [LARGE SCALE GENOMIC DNA]</scope>
    <source>
        <strain evidence="6 7">CGMCC 1.9156</strain>
    </source>
</reference>
<comment type="similarity">
    <text evidence="2 4">Belongs to the pyridoxal phosphate-binding protein YggS/PROSC family.</text>
</comment>
<dbReference type="Pfam" id="PF01168">
    <property type="entry name" value="Ala_racemase_N"/>
    <property type="match status" value="1"/>
</dbReference>